<dbReference type="InterPro" id="IPR003374">
    <property type="entry name" value="ApbE-like_sf"/>
</dbReference>
<sequence>MTHAIHTASHRAYRSGVRPRDGETAFQTVIEETDLYIVAASDLSRQTMDAVRELRGQLKAWFALQPEFASSLIPVDVPASAPDIIRRMAEAARPCGVGPMAAVAGTVAQMVAERLAPFSADVLVENGGDLYMRSSRPRTCAILADPEGGASIGLNLKPADFPLSLCASSATIGHSLSLGHGDLVVVRSRSASLADASATALCNIIRDGRDLRHVTDAAQALHAHGLDGVFAQCGSAIAVWGDMELVAL</sequence>
<reference evidence="1 2" key="1">
    <citation type="submission" date="2020-03" db="EMBL/GenBank/DDBJ databases">
        <title>Genomic Encyclopedia of Type Strains, Phase IV (KMG-IV): sequencing the most valuable type-strain genomes for metagenomic binning, comparative biology and taxonomic classification.</title>
        <authorList>
            <person name="Goeker M."/>
        </authorList>
    </citation>
    <scope>NUCLEOTIDE SEQUENCE [LARGE SCALE GENOMIC DNA]</scope>
    <source>
        <strain evidence="1 2">DSM 24233</strain>
    </source>
</reference>
<dbReference type="PIRSF" id="PIRSF006421">
    <property type="entry name" value="UCP006421"/>
    <property type="match status" value="1"/>
</dbReference>
<proteinExistence type="predicted"/>
<dbReference type="Proteomes" id="UP000580856">
    <property type="component" value="Unassembled WGS sequence"/>
</dbReference>
<dbReference type="EMBL" id="JAATJA010000001">
    <property type="protein sequence ID" value="NJB67475.1"/>
    <property type="molecule type" value="Genomic_DNA"/>
</dbReference>
<evidence type="ECO:0000313" key="1">
    <source>
        <dbReference type="EMBL" id="NJB67475.1"/>
    </source>
</evidence>
<evidence type="ECO:0000313" key="2">
    <source>
        <dbReference type="Proteomes" id="UP000580856"/>
    </source>
</evidence>
<dbReference type="RefSeq" id="WP_167940528.1">
    <property type="nucleotide sequence ID" value="NZ_JAATJA010000001.1"/>
</dbReference>
<dbReference type="Gene3D" id="3.10.520.10">
    <property type="entry name" value="ApbE-like domains"/>
    <property type="match status" value="1"/>
</dbReference>
<dbReference type="NCBIfam" id="NF003323">
    <property type="entry name" value="PRK04334.1-3"/>
    <property type="match status" value="1"/>
</dbReference>
<protein>
    <recommendedName>
        <fullName evidence="3">Thiamine biosynthesis protein ApbE</fullName>
    </recommendedName>
</protein>
<gene>
    <name evidence="1" type="ORF">GGQ74_001115</name>
</gene>
<keyword evidence="2" id="KW-1185">Reference proteome</keyword>
<dbReference type="SUPFAM" id="SSF143631">
    <property type="entry name" value="ApbE-like"/>
    <property type="match status" value="1"/>
</dbReference>
<name>A0A846QPZ5_9BACT</name>
<evidence type="ECO:0008006" key="3">
    <source>
        <dbReference type="Google" id="ProtNLM"/>
    </source>
</evidence>
<organism evidence="1 2">
    <name type="scientific">Desulfobaculum xiamenense</name>
    <dbReference type="NCBI Taxonomy" id="995050"/>
    <lineage>
        <taxon>Bacteria</taxon>
        <taxon>Pseudomonadati</taxon>
        <taxon>Thermodesulfobacteriota</taxon>
        <taxon>Desulfovibrionia</taxon>
        <taxon>Desulfovibrionales</taxon>
        <taxon>Desulfovibrionaceae</taxon>
        <taxon>Desulfobaculum</taxon>
    </lineage>
</organism>
<dbReference type="InterPro" id="IPR007183">
    <property type="entry name" value="UPF0280"/>
</dbReference>
<comment type="caution">
    <text evidence="1">The sequence shown here is derived from an EMBL/GenBank/DDBJ whole genome shotgun (WGS) entry which is preliminary data.</text>
</comment>
<dbReference type="AlphaFoldDB" id="A0A846QPZ5"/>
<accession>A0A846QPZ5</accession>